<keyword evidence="1" id="KW-0812">Transmembrane</keyword>
<dbReference type="InterPro" id="IPR038750">
    <property type="entry name" value="YczE/YyaS-like"/>
</dbReference>
<evidence type="ECO:0008006" key="4">
    <source>
        <dbReference type="Google" id="ProtNLM"/>
    </source>
</evidence>
<evidence type="ECO:0000313" key="3">
    <source>
        <dbReference type="Proteomes" id="UP001341820"/>
    </source>
</evidence>
<dbReference type="Proteomes" id="UP001341820">
    <property type="component" value="Unassembled WGS sequence"/>
</dbReference>
<accession>A0ABU6NKX4</accession>
<feature type="transmembrane region" description="Helical" evidence="1">
    <location>
        <begin position="7"/>
        <end position="24"/>
    </location>
</feature>
<gene>
    <name evidence="2" type="ORF">P5F74_12000</name>
</gene>
<keyword evidence="3" id="KW-1185">Reference proteome</keyword>
<reference evidence="2 3" key="1">
    <citation type="submission" date="2023-03" db="EMBL/GenBank/DDBJ databases">
        <title>Bacillus Genome Sequencing.</title>
        <authorList>
            <person name="Dunlap C."/>
        </authorList>
    </citation>
    <scope>NUCLEOTIDE SEQUENCE [LARGE SCALE GENOMIC DNA]</scope>
    <source>
        <strain evidence="2 3">B-4107</strain>
    </source>
</reference>
<dbReference type="Pfam" id="PF19700">
    <property type="entry name" value="DUF6198"/>
    <property type="match status" value="1"/>
</dbReference>
<sequence length="191" mass="21066">MIRIINYLFGVTFIGMGINMLIQANKGLDPWGIFNLAFADTLNISLGSFYVYSGVLFIAINALIQRKRPDILGLLTAFLIGASIDLFAQVNNLIFVNIAWLIFILGLLFFCLGLSLYLSTNFPRSPVDDLIFSIQKITGWSFKLSKIILDASVLIVGLLMGGVLGVGTVLMVLIVGPLITTFTKIWRWNNG</sequence>
<evidence type="ECO:0000256" key="1">
    <source>
        <dbReference type="SAM" id="Phobius"/>
    </source>
</evidence>
<name>A0ABU6NKX4_9BACI</name>
<dbReference type="PANTHER" id="PTHR40078">
    <property type="entry name" value="INTEGRAL MEMBRANE PROTEIN-RELATED"/>
    <property type="match status" value="1"/>
</dbReference>
<evidence type="ECO:0000313" key="2">
    <source>
        <dbReference type="EMBL" id="MED4128860.1"/>
    </source>
</evidence>
<protein>
    <recommendedName>
        <fullName evidence="4">YitT family protein</fullName>
    </recommendedName>
</protein>
<dbReference type="RefSeq" id="WP_328237595.1">
    <property type="nucleotide sequence ID" value="NZ_JAROAS010000022.1"/>
</dbReference>
<comment type="caution">
    <text evidence="2">The sequence shown here is derived from an EMBL/GenBank/DDBJ whole genome shotgun (WGS) entry which is preliminary data.</text>
</comment>
<dbReference type="PANTHER" id="PTHR40078:SF1">
    <property type="entry name" value="INTEGRAL MEMBRANE PROTEIN"/>
    <property type="match status" value="1"/>
</dbReference>
<feature type="transmembrane region" description="Helical" evidence="1">
    <location>
        <begin position="94"/>
        <end position="118"/>
    </location>
</feature>
<organism evidence="2 3">
    <name type="scientific">Shouchella miscanthi</name>
    <dbReference type="NCBI Taxonomy" id="2598861"/>
    <lineage>
        <taxon>Bacteria</taxon>
        <taxon>Bacillati</taxon>
        <taxon>Bacillota</taxon>
        <taxon>Bacilli</taxon>
        <taxon>Bacillales</taxon>
        <taxon>Bacillaceae</taxon>
        <taxon>Shouchella</taxon>
    </lineage>
</organism>
<keyword evidence="1" id="KW-0472">Membrane</keyword>
<dbReference type="EMBL" id="JAROAS010000022">
    <property type="protein sequence ID" value="MED4128860.1"/>
    <property type="molecule type" value="Genomic_DNA"/>
</dbReference>
<feature type="transmembrane region" description="Helical" evidence="1">
    <location>
        <begin position="153"/>
        <end position="179"/>
    </location>
</feature>
<feature type="transmembrane region" description="Helical" evidence="1">
    <location>
        <begin position="71"/>
        <end position="88"/>
    </location>
</feature>
<keyword evidence="1" id="KW-1133">Transmembrane helix</keyword>
<feature type="transmembrane region" description="Helical" evidence="1">
    <location>
        <begin position="44"/>
        <end position="64"/>
    </location>
</feature>
<proteinExistence type="predicted"/>